<organism evidence="1 2">
    <name type="scientific">Sphaerodactylus townsendi</name>
    <dbReference type="NCBI Taxonomy" id="933632"/>
    <lineage>
        <taxon>Eukaryota</taxon>
        <taxon>Metazoa</taxon>
        <taxon>Chordata</taxon>
        <taxon>Craniata</taxon>
        <taxon>Vertebrata</taxon>
        <taxon>Euteleostomi</taxon>
        <taxon>Lepidosauria</taxon>
        <taxon>Squamata</taxon>
        <taxon>Bifurcata</taxon>
        <taxon>Gekkota</taxon>
        <taxon>Sphaerodactylidae</taxon>
        <taxon>Sphaerodactylus</taxon>
    </lineage>
</organism>
<dbReference type="EMBL" id="CM037614">
    <property type="protein sequence ID" value="KAH8017446.1"/>
    <property type="molecule type" value="Genomic_DNA"/>
</dbReference>
<gene>
    <name evidence="1" type="ORF">K3G42_029686</name>
</gene>
<reference evidence="1" key="1">
    <citation type="submission" date="2021-08" db="EMBL/GenBank/DDBJ databases">
        <title>The first chromosome-level gecko genome reveals the dynamic sex chromosomes of Neotropical dwarf geckos (Sphaerodactylidae: Sphaerodactylus).</title>
        <authorList>
            <person name="Pinto B.J."/>
            <person name="Keating S.E."/>
            <person name="Gamble T."/>
        </authorList>
    </citation>
    <scope>NUCLEOTIDE SEQUENCE</scope>
    <source>
        <strain evidence="1">TG3544</strain>
    </source>
</reference>
<name>A0ACB8GCP2_9SAUR</name>
<sequence length="410" mass="46201">MENMRTCEKPMVDTIEVEGVIAEEGSYEATQPVDTAAVPNMRTYEKPMVDTIEVEGVIAEEGSYEATQPVDTAAVPDPEEEPIYVEMAQSQAEHKPPHRGNSGSLVLFLNGGGGGLHASLLPGKKHMQIMDNDFSAPLGPLLVTESIEMAMEVEMECSRFCGFSCTSDIRTGKRSFSTDSYLASGSLKRILLRLDPFPTDYEEDTVELFGFQWVTETALVESCTLLFGLFRQQIHKLENLIQPSSAGFGQASNLHWEAHNIRQQCIKFLQYVKVFIFRYLEPLKTEDDELLHSFEKQEIQLASLLVEELHSLTLYIGRLYELPSSILGEFSIQSQAKLFTPSWHLLHLHLDIRWSVLEILHILGEKLPNGVQEVEVWEGIEEEAMPKLPAPHRMLPIPYLTDSPLRVIVL</sequence>
<dbReference type="Proteomes" id="UP000827872">
    <property type="component" value="Linkage Group LG01"/>
</dbReference>
<keyword evidence="2" id="KW-1185">Reference proteome</keyword>
<evidence type="ECO:0000313" key="1">
    <source>
        <dbReference type="EMBL" id="KAH8017446.1"/>
    </source>
</evidence>
<accession>A0ACB8GCP2</accession>
<evidence type="ECO:0000313" key="2">
    <source>
        <dbReference type="Proteomes" id="UP000827872"/>
    </source>
</evidence>
<protein>
    <submittedName>
        <fullName evidence="1">Uncharacterized protein</fullName>
    </submittedName>
</protein>
<comment type="caution">
    <text evidence="1">The sequence shown here is derived from an EMBL/GenBank/DDBJ whole genome shotgun (WGS) entry which is preliminary data.</text>
</comment>
<proteinExistence type="predicted"/>